<dbReference type="RefSeq" id="WP_115569628.1">
    <property type="nucleotide sequence ID" value="NZ_NXLV01000007.1"/>
</dbReference>
<accession>A0A3D8IZK0</accession>
<dbReference type="InterPro" id="IPR011006">
    <property type="entry name" value="CheY-like_superfamily"/>
</dbReference>
<comment type="caution">
    <text evidence="7">The sequence shown here is derived from an EMBL/GenBank/DDBJ whole genome shotgun (WGS) entry which is preliminary data.</text>
</comment>
<comment type="caution">
    <text evidence="5">Lacks conserved residue(s) required for the propagation of feature annotation.</text>
</comment>
<evidence type="ECO:0000256" key="5">
    <source>
        <dbReference type="PROSITE-ProRule" id="PRU00169"/>
    </source>
</evidence>
<dbReference type="GO" id="GO:0000156">
    <property type="term" value="F:phosphorelay response regulator activity"/>
    <property type="evidence" value="ECO:0007669"/>
    <property type="project" value="TreeGrafter"/>
</dbReference>
<dbReference type="GO" id="GO:0032993">
    <property type="term" value="C:protein-DNA complex"/>
    <property type="evidence" value="ECO:0007669"/>
    <property type="project" value="TreeGrafter"/>
</dbReference>
<dbReference type="GO" id="GO:0005829">
    <property type="term" value="C:cytosol"/>
    <property type="evidence" value="ECO:0007669"/>
    <property type="project" value="TreeGrafter"/>
</dbReference>
<dbReference type="PROSITE" id="PS50110">
    <property type="entry name" value="RESPONSE_REGULATORY"/>
    <property type="match status" value="1"/>
</dbReference>
<keyword evidence="3" id="KW-0238">DNA-binding</keyword>
<dbReference type="CDD" id="cd00156">
    <property type="entry name" value="REC"/>
    <property type="match status" value="1"/>
</dbReference>
<evidence type="ECO:0000256" key="1">
    <source>
        <dbReference type="ARBA" id="ARBA00023012"/>
    </source>
</evidence>
<dbReference type="OrthoDB" id="5328903at2"/>
<dbReference type="Pfam" id="PF00072">
    <property type="entry name" value="Response_reg"/>
    <property type="match status" value="1"/>
</dbReference>
<dbReference type="PIRSF" id="PIRSF016788">
    <property type="entry name" value="RR_Fis"/>
    <property type="match status" value="1"/>
</dbReference>
<keyword evidence="2" id="KW-0805">Transcription regulation</keyword>
<dbReference type="InterPro" id="IPR001789">
    <property type="entry name" value="Sig_transdc_resp-reg_receiver"/>
</dbReference>
<evidence type="ECO:0000313" key="7">
    <source>
        <dbReference type="EMBL" id="RDU70702.1"/>
    </source>
</evidence>
<evidence type="ECO:0000256" key="4">
    <source>
        <dbReference type="ARBA" id="ARBA00023163"/>
    </source>
</evidence>
<dbReference type="GO" id="GO:0006355">
    <property type="term" value="P:regulation of DNA-templated transcription"/>
    <property type="evidence" value="ECO:0007669"/>
    <property type="project" value="TreeGrafter"/>
</dbReference>
<dbReference type="InterPro" id="IPR039420">
    <property type="entry name" value="WalR-like"/>
</dbReference>
<dbReference type="GO" id="GO:0000976">
    <property type="term" value="F:transcription cis-regulatory region binding"/>
    <property type="evidence" value="ECO:0007669"/>
    <property type="project" value="TreeGrafter"/>
</dbReference>
<name>A0A3D8IZK0_9HELI</name>
<gene>
    <name evidence="7" type="ORF">CQA58_04955</name>
</gene>
<keyword evidence="1" id="KW-0902">Two-component regulatory system</keyword>
<organism evidence="7 8">
    <name type="scientific">Helicobacter brantae</name>
    <dbReference type="NCBI Taxonomy" id="375927"/>
    <lineage>
        <taxon>Bacteria</taxon>
        <taxon>Pseudomonadati</taxon>
        <taxon>Campylobacterota</taxon>
        <taxon>Epsilonproteobacteria</taxon>
        <taxon>Campylobacterales</taxon>
        <taxon>Helicobacteraceae</taxon>
        <taxon>Helicobacter</taxon>
    </lineage>
</organism>
<dbReference type="SMART" id="SM00448">
    <property type="entry name" value="REC"/>
    <property type="match status" value="1"/>
</dbReference>
<dbReference type="PANTHER" id="PTHR48111:SF22">
    <property type="entry name" value="REGULATOR OF RPOS"/>
    <property type="match status" value="1"/>
</dbReference>
<feature type="domain" description="Response regulatory" evidence="6">
    <location>
        <begin position="2"/>
        <end position="109"/>
    </location>
</feature>
<dbReference type="EMBL" id="NXLV01000007">
    <property type="protein sequence ID" value="RDU70702.1"/>
    <property type="molecule type" value="Genomic_DNA"/>
</dbReference>
<dbReference type="SUPFAM" id="SSF52172">
    <property type="entry name" value="CheY-like"/>
    <property type="match status" value="1"/>
</dbReference>
<evidence type="ECO:0000259" key="6">
    <source>
        <dbReference type="PROSITE" id="PS50110"/>
    </source>
</evidence>
<dbReference type="Gene3D" id="3.40.50.2300">
    <property type="match status" value="1"/>
</dbReference>
<dbReference type="Proteomes" id="UP000257045">
    <property type="component" value="Unassembled WGS sequence"/>
</dbReference>
<dbReference type="AlphaFoldDB" id="A0A3D8IZK0"/>
<reference evidence="7 8" key="1">
    <citation type="submission" date="2018-04" db="EMBL/GenBank/DDBJ databases">
        <title>Novel Campyloabacter and Helicobacter Species and Strains.</title>
        <authorList>
            <person name="Mannion A.J."/>
            <person name="Shen Z."/>
            <person name="Fox J.G."/>
        </authorList>
    </citation>
    <scope>NUCLEOTIDE SEQUENCE [LARGE SCALE GENOMIC DNA]</scope>
    <source>
        <strain evidence="7 8">MIT 04-9366</strain>
    </source>
</reference>
<dbReference type="InterPro" id="IPR014483">
    <property type="entry name" value="Sig_transdc_resp-reg_prd"/>
</dbReference>
<evidence type="ECO:0000256" key="3">
    <source>
        <dbReference type="ARBA" id="ARBA00023125"/>
    </source>
</evidence>
<sequence length="300" mass="34836">MNVLIIENEIYLAQSISTRLESAGYECHIVSTIHEAMQREKADVILLSSNAGGSLCEMFIRQNSQAIIIMMIAYVSEDTVTKPLKAGAKDYILKPFMIDELMRKIEHQKDFQMLSKQLIFYEEYFSFLESEISPLDTAKFYPPFVIRSDSQRAADVYAIKFARDKKLTMHFSTLKFYRWKECLQNADKDTILYITHSENLKKSEFKEMLSKIAGKNVIVSTVTNDPVDFPQVVNLSCKNAKSDFEGNILPIKEYEKCIIQKFENHYSDAELAQKMGISRKNLWEKRKRYGLERKKEADTH</sequence>
<proteinExistence type="predicted"/>
<keyword evidence="4" id="KW-0804">Transcription</keyword>
<dbReference type="PANTHER" id="PTHR48111">
    <property type="entry name" value="REGULATOR OF RPOS"/>
    <property type="match status" value="1"/>
</dbReference>
<evidence type="ECO:0000256" key="2">
    <source>
        <dbReference type="ARBA" id="ARBA00023015"/>
    </source>
</evidence>
<protein>
    <recommendedName>
        <fullName evidence="6">Response regulatory domain-containing protein</fullName>
    </recommendedName>
</protein>
<evidence type="ECO:0000313" key="8">
    <source>
        <dbReference type="Proteomes" id="UP000257045"/>
    </source>
</evidence>
<keyword evidence="8" id="KW-1185">Reference proteome</keyword>